<sequence length="436" mass="51245">MEIEYLLLTKKSSSFCSNIESLKNFLKADTSIGFDENNHILFLGMDLHPILVAELNIKSGEISSKDERYFYLKIKCSEQEKIDEFAEFAEKIKMNLKKIDSETAKVNTLWNDVGRFYAKKAYPLINEVENLMRKLISQFMLINVGMDWASIAIHEDIKDKMNRKKELYEPLIDDLHKSDFIHLSDVLFQKYRTLSIEELNRKLSSAEKNSKLDFNEIVGFIPKSNWERYFSAKVDFKEETLKTKWSLLYELRNKVAHNTFLTKSDFDKITGLVRDLKRVINSSISKLQDIHLKEEEKEKLISSYSPSSMNLKANKAEKLVMEWYKKNYSNIELITQSERDFGFDLILVTKDRRQMGIVVKYVKDISEKVVLRNIEKTTSFLDNNISLEVDEIHVVFALYDQPKGVIEYFDEYKYDDKKMKLIYGYLEPELGFIPII</sequence>
<gene>
    <name evidence="1" type="ORF">CHR53_15520</name>
</gene>
<evidence type="ECO:0000313" key="2">
    <source>
        <dbReference type="Proteomes" id="UP000282892"/>
    </source>
</evidence>
<dbReference type="Proteomes" id="UP000282892">
    <property type="component" value="Chromosome"/>
</dbReference>
<dbReference type="RefSeq" id="WP_127487308.1">
    <property type="nucleotide sequence ID" value="NZ_CP022572.1"/>
</dbReference>
<protein>
    <submittedName>
        <fullName evidence="1">Uncharacterized protein</fullName>
    </submittedName>
</protein>
<reference evidence="1 2" key="1">
    <citation type="submission" date="2017-07" db="EMBL/GenBank/DDBJ databases">
        <title>The complete genome sequence of Bacillus mesonae strain H20-5, an efficient strain improving plant abiotic stress resistance.</title>
        <authorList>
            <person name="Kim S.Y."/>
            <person name="Song H."/>
            <person name="Sang M.K."/>
            <person name="Weon H.-Y."/>
            <person name="Song J."/>
        </authorList>
    </citation>
    <scope>NUCLEOTIDE SEQUENCE [LARGE SCALE GENOMIC DNA]</scope>
    <source>
        <strain evidence="1 2">H20-5</strain>
    </source>
</reference>
<keyword evidence="2" id="KW-1185">Reference proteome</keyword>
<dbReference type="AlphaFoldDB" id="A0A3Q9QZI4"/>
<proteinExistence type="predicted"/>
<dbReference type="OrthoDB" id="1237440at2"/>
<name>A0A3Q9QZI4_9BACI</name>
<dbReference type="EMBL" id="CP022572">
    <property type="protein sequence ID" value="AZU62564.1"/>
    <property type="molecule type" value="Genomic_DNA"/>
</dbReference>
<accession>A0A3Q9QZI4</accession>
<dbReference type="KEGG" id="nmk:CHR53_15520"/>
<evidence type="ECO:0000313" key="1">
    <source>
        <dbReference type="EMBL" id="AZU62564.1"/>
    </source>
</evidence>
<organism evidence="1 2">
    <name type="scientific">Neobacillus mesonae</name>
    <dbReference type="NCBI Taxonomy" id="1193713"/>
    <lineage>
        <taxon>Bacteria</taxon>
        <taxon>Bacillati</taxon>
        <taxon>Bacillota</taxon>
        <taxon>Bacilli</taxon>
        <taxon>Bacillales</taxon>
        <taxon>Bacillaceae</taxon>
        <taxon>Neobacillus</taxon>
    </lineage>
</organism>